<dbReference type="eggNOG" id="COG2227">
    <property type="taxonomic scope" value="Bacteria"/>
</dbReference>
<evidence type="ECO:0000313" key="3">
    <source>
        <dbReference type="Proteomes" id="UP000000263"/>
    </source>
</evidence>
<dbReference type="Gene3D" id="3.40.50.720">
    <property type="entry name" value="NAD(P)-binding Rossmann-like Domain"/>
    <property type="match status" value="1"/>
</dbReference>
<evidence type="ECO:0000259" key="1">
    <source>
        <dbReference type="Pfam" id="PF08484"/>
    </source>
</evidence>
<dbReference type="RefSeq" id="WP_012121566.1">
    <property type="nucleotide sequence ID" value="NC_009767.1"/>
</dbReference>
<dbReference type="GO" id="GO:0032259">
    <property type="term" value="P:methylation"/>
    <property type="evidence" value="ECO:0007669"/>
    <property type="project" value="UniProtKB-KW"/>
</dbReference>
<name>A7NNK1_ROSCS</name>
<gene>
    <name evidence="2" type="ordered locus">Rcas_3088</name>
</gene>
<protein>
    <submittedName>
        <fullName evidence="2">C-methyltransferase</fullName>
    </submittedName>
</protein>
<dbReference type="InterPro" id="IPR029063">
    <property type="entry name" value="SAM-dependent_MTases_sf"/>
</dbReference>
<proteinExistence type="predicted"/>
<dbReference type="STRING" id="383372.Rcas_3088"/>
<keyword evidence="2" id="KW-0489">Methyltransferase</keyword>
<reference evidence="2 3" key="1">
    <citation type="submission" date="2007-08" db="EMBL/GenBank/DDBJ databases">
        <title>Complete sequence of Roseiflexus castenholzii DSM 13941.</title>
        <authorList>
            <consortium name="US DOE Joint Genome Institute"/>
            <person name="Copeland A."/>
            <person name="Lucas S."/>
            <person name="Lapidus A."/>
            <person name="Barry K."/>
            <person name="Glavina del Rio T."/>
            <person name="Dalin E."/>
            <person name="Tice H."/>
            <person name="Pitluck S."/>
            <person name="Thompson L.S."/>
            <person name="Brettin T."/>
            <person name="Bruce D."/>
            <person name="Detter J.C."/>
            <person name="Han C."/>
            <person name="Tapia R."/>
            <person name="Schmutz J."/>
            <person name="Larimer F."/>
            <person name="Land M."/>
            <person name="Hauser L."/>
            <person name="Kyrpides N."/>
            <person name="Mikhailova N."/>
            <person name="Bryant D.A."/>
            <person name="Hanada S."/>
            <person name="Tsukatani Y."/>
            <person name="Richardson P."/>
        </authorList>
    </citation>
    <scope>NUCLEOTIDE SEQUENCE [LARGE SCALE GENOMIC DNA]</scope>
    <source>
        <strain evidence="3">DSM 13941 / HLO8</strain>
    </source>
</reference>
<organism evidence="2 3">
    <name type="scientific">Roseiflexus castenholzii (strain DSM 13941 / HLO8)</name>
    <dbReference type="NCBI Taxonomy" id="383372"/>
    <lineage>
        <taxon>Bacteria</taxon>
        <taxon>Bacillati</taxon>
        <taxon>Chloroflexota</taxon>
        <taxon>Chloroflexia</taxon>
        <taxon>Chloroflexales</taxon>
        <taxon>Roseiflexineae</taxon>
        <taxon>Roseiflexaceae</taxon>
        <taxon>Roseiflexus</taxon>
    </lineage>
</organism>
<accession>A7NNK1</accession>
<keyword evidence="3" id="KW-1185">Reference proteome</keyword>
<keyword evidence="2" id="KW-0808">Transferase</keyword>
<dbReference type="Gene3D" id="3.40.50.150">
    <property type="entry name" value="Vaccinia Virus protein VP39"/>
    <property type="match status" value="1"/>
</dbReference>
<dbReference type="OrthoDB" id="9782855at2"/>
<feature type="domain" description="C-methyltransferase" evidence="1">
    <location>
        <begin position="268"/>
        <end position="394"/>
    </location>
</feature>
<dbReference type="PANTHER" id="PTHR43861">
    <property type="entry name" value="TRANS-ACONITATE 2-METHYLTRANSFERASE-RELATED"/>
    <property type="match status" value="1"/>
</dbReference>
<dbReference type="AlphaFoldDB" id="A7NNK1"/>
<dbReference type="CDD" id="cd02440">
    <property type="entry name" value="AdoMet_MTases"/>
    <property type="match status" value="1"/>
</dbReference>
<dbReference type="EMBL" id="CP000804">
    <property type="protein sequence ID" value="ABU59142.1"/>
    <property type="molecule type" value="Genomic_DNA"/>
</dbReference>
<dbReference type="GO" id="GO:0008168">
    <property type="term" value="F:methyltransferase activity"/>
    <property type="evidence" value="ECO:0007669"/>
    <property type="project" value="UniProtKB-KW"/>
</dbReference>
<evidence type="ECO:0000313" key="2">
    <source>
        <dbReference type="EMBL" id="ABU59142.1"/>
    </source>
</evidence>
<dbReference type="InterPro" id="IPR013691">
    <property type="entry name" value="MeTrfase_14"/>
</dbReference>
<sequence length="406" mass="45920">MSHSTTRHGDDQPTADARFCPVCGSADVHLFMNVSQAPVYCNVLWETREAALRAPKGNITLGYCAECSHIYNYAFDSSKMEYSQEYENSLHFSGRFQQYATELTERLVERYDLYDRDIIEIGCGKGDFLRQICRAGNNRGIGFDKSFVPDPARDALDPNVRFVVDFFGESYAHEPADLIVCRHVLEHIERPRVFIESLRRVIGDHRQPTVYFEVPNALWMLRDLGIWDIIYEHCSYFSPASLTHLFETSGFETLDVREAFGGQFLSIEARPTSHSVSPTAQARLDGERMWHNVAAFGDNYGAKVEYWRARLGHLARQSRRVVVWGAGSKGVTFLNVFRDLNAIEYVVDINPRKQGKYVAGSGQQVVEPAFLRSYQPDAVIVMNALYVDEIGRTLDALGVTAAVESA</sequence>
<dbReference type="Proteomes" id="UP000000263">
    <property type="component" value="Chromosome"/>
</dbReference>
<dbReference type="Pfam" id="PF13489">
    <property type="entry name" value="Methyltransf_23"/>
    <property type="match status" value="1"/>
</dbReference>
<dbReference type="Pfam" id="PF08484">
    <property type="entry name" value="Methyltransf_14"/>
    <property type="match status" value="1"/>
</dbReference>
<dbReference type="KEGG" id="rca:Rcas_3088"/>
<dbReference type="HOGENOM" id="CLU_050039_1_0_0"/>
<dbReference type="SUPFAM" id="SSF53335">
    <property type="entry name" value="S-adenosyl-L-methionine-dependent methyltransferases"/>
    <property type="match status" value="1"/>
</dbReference>